<dbReference type="InterPro" id="IPR000182">
    <property type="entry name" value="GNAT_dom"/>
</dbReference>
<evidence type="ECO:0000313" key="5">
    <source>
        <dbReference type="Proteomes" id="UP001589628"/>
    </source>
</evidence>
<gene>
    <name evidence="4" type="ORF">ACFFLH_15645</name>
</gene>
<dbReference type="PANTHER" id="PTHR43877">
    <property type="entry name" value="AMINOALKYLPHOSPHONATE N-ACETYLTRANSFERASE-RELATED-RELATED"/>
    <property type="match status" value="1"/>
</dbReference>
<protein>
    <submittedName>
        <fullName evidence="4">GNAT family N-acetyltransferase</fullName>
    </submittedName>
</protein>
<dbReference type="PROSITE" id="PS51186">
    <property type="entry name" value="GNAT"/>
    <property type="match status" value="1"/>
</dbReference>
<sequence>MTIAIRPFHEPDRPYLQGVYLRCRQQSFHWLEPSELQLADFDSLIVGEQVLVLCLDTVPVGFAGIWQEDSFLHSLFIAPEYKGQGLGRILLAACMPYFSQRATLKCHRQNHGARGFYQHLGWQCLQQVEDHQGGYWLMAAPPATPASAAARPTDRPLPPGAAD</sequence>
<dbReference type="CDD" id="cd04301">
    <property type="entry name" value="NAT_SF"/>
    <property type="match status" value="1"/>
</dbReference>
<dbReference type="Pfam" id="PF00583">
    <property type="entry name" value="Acetyltransf_1"/>
    <property type="match status" value="1"/>
</dbReference>
<evidence type="ECO:0000256" key="1">
    <source>
        <dbReference type="ARBA" id="ARBA00022679"/>
    </source>
</evidence>
<evidence type="ECO:0000256" key="2">
    <source>
        <dbReference type="ARBA" id="ARBA00023315"/>
    </source>
</evidence>
<proteinExistence type="predicted"/>
<dbReference type="Proteomes" id="UP001589628">
    <property type="component" value="Unassembled WGS sequence"/>
</dbReference>
<organism evidence="4 5">
    <name type="scientific">Balneatrix alpica</name>
    <dbReference type="NCBI Taxonomy" id="75684"/>
    <lineage>
        <taxon>Bacteria</taxon>
        <taxon>Pseudomonadati</taxon>
        <taxon>Pseudomonadota</taxon>
        <taxon>Gammaproteobacteria</taxon>
        <taxon>Oceanospirillales</taxon>
        <taxon>Balneatrichaceae</taxon>
        <taxon>Balneatrix</taxon>
    </lineage>
</organism>
<dbReference type="InterPro" id="IPR016181">
    <property type="entry name" value="Acyl_CoA_acyltransferase"/>
</dbReference>
<keyword evidence="5" id="KW-1185">Reference proteome</keyword>
<comment type="caution">
    <text evidence="4">The sequence shown here is derived from an EMBL/GenBank/DDBJ whole genome shotgun (WGS) entry which is preliminary data.</text>
</comment>
<name>A0ABV5ZGW0_9GAMM</name>
<keyword evidence="1" id="KW-0808">Transferase</keyword>
<dbReference type="Gene3D" id="3.40.630.30">
    <property type="match status" value="1"/>
</dbReference>
<dbReference type="SUPFAM" id="SSF55729">
    <property type="entry name" value="Acyl-CoA N-acyltransferases (Nat)"/>
    <property type="match status" value="1"/>
</dbReference>
<dbReference type="EMBL" id="JBHLZN010000006">
    <property type="protein sequence ID" value="MFB9887848.1"/>
    <property type="molecule type" value="Genomic_DNA"/>
</dbReference>
<accession>A0ABV5ZGW0</accession>
<reference evidence="4 5" key="1">
    <citation type="submission" date="2024-09" db="EMBL/GenBank/DDBJ databases">
        <authorList>
            <person name="Sun Q."/>
            <person name="Mori K."/>
        </authorList>
    </citation>
    <scope>NUCLEOTIDE SEQUENCE [LARGE SCALE GENOMIC DNA]</scope>
    <source>
        <strain evidence="4 5">ATCC 51285</strain>
    </source>
</reference>
<dbReference type="InterPro" id="IPR050832">
    <property type="entry name" value="Bact_Acetyltransf"/>
</dbReference>
<evidence type="ECO:0000259" key="3">
    <source>
        <dbReference type="PROSITE" id="PS51186"/>
    </source>
</evidence>
<keyword evidence="2" id="KW-0012">Acyltransferase</keyword>
<feature type="domain" description="N-acetyltransferase" evidence="3">
    <location>
        <begin position="3"/>
        <end position="141"/>
    </location>
</feature>
<dbReference type="RefSeq" id="WP_081414376.1">
    <property type="nucleotide sequence ID" value="NZ_JBHLZN010000006.1"/>
</dbReference>
<evidence type="ECO:0000313" key="4">
    <source>
        <dbReference type="EMBL" id="MFB9887848.1"/>
    </source>
</evidence>